<sequence>MLPSFTCRKIVCAVWSLWSIRNKWAHTKTFISPRQILRQTIDFLNEIDEIAKNLPVTKVGCERCRPPEVPFIKINFDAAFQATTSISYSRIIVRDGRSRILSIRASPFAAEALACLQSLKVGRDQGLREVMEGDSLSVIKKARSENLDRSSIGPYILDIKNEAGKFKEVRFTYVSRSANKSAHSLAKEGFRREDDWGLDQDTLELFVARENRNSFTYAGEEDVEVTG</sequence>
<accession>A0ABR0MDL5</accession>
<dbReference type="InterPro" id="IPR044730">
    <property type="entry name" value="RNase_H-like_dom_plant"/>
</dbReference>
<dbReference type="PANTHER" id="PTHR47074:SF61">
    <property type="entry name" value="RNASE H TYPE-1 DOMAIN-CONTAINING PROTEIN"/>
    <property type="match status" value="1"/>
</dbReference>
<dbReference type="PANTHER" id="PTHR47074">
    <property type="entry name" value="BNAC02G40300D PROTEIN"/>
    <property type="match status" value="1"/>
</dbReference>
<evidence type="ECO:0000313" key="2">
    <source>
        <dbReference type="EMBL" id="KAK5771344.1"/>
    </source>
</evidence>
<feature type="domain" description="RNase H type-1" evidence="1">
    <location>
        <begin position="75"/>
        <end position="188"/>
    </location>
</feature>
<organism evidence="2 3">
    <name type="scientific">Gossypium arboreum</name>
    <name type="common">Tree cotton</name>
    <name type="synonym">Gossypium nanking</name>
    <dbReference type="NCBI Taxonomy" id="29729"/>
    <lineage>
        <taxon>Eukaryota</taxon>
        <taxon>Viridiplantae</taxon>
        <taxon>Streptophyta</taxon>
        <taxon>Embryophyta</taxon>
        <taxon>Tracheophyta</taxon>
        <taxon>Spermatophyta</taxon>
        <taxon>Magnoliopsida</taxon>
        <taxon>eudicotyledons</taxon>
        <taxon>Gunneridae</taxon>
        <taxon>Pentapetalae</taxon>
        <taxon>rosids</taxon>
        <taxon>malvids</taxon>
        <taxon>Malvales</taxon>
        <taxon>Malvaceae</taxon>
        <taxon>Malvoideae</taxon>
        <taxon>Gossypium</taxon>
    </lineage>
</organism>
<dbReference type="InterPro" id="IPR052929">
    <property type="entry name" value="RNase_H-like_EbsB-rel"/>
</dbReference>
<dbReference type="InterPro" id="IPR036397">
    <property type="entry name" value="RNaseH_sf"/>
</dbReference>
<dbReference type="Proteomes" id="UP001358586">
    <property type="component" value="Chromosome 13"/>
</dbReference>
<dbReference type="SUPFAM" id="SSF53098">
    <property type="entry name" value="Ribonuclease H-like"/>
    <property type="match status" value="1"/>
</dbReference>
<comment type="caution">
    <text evidence="2">The sequence shown here is derived from an EMBL/GenBank/DDBJ whole genome shotgun (WGS) entry which is preliminary data.</text>
</comment>
<evidence type="ECO:0000313" key="3">
    <source>
        <dbReference type="Proteomes" id="UP001358586"/>
    </source>
</evidence>
<dbReference type="Gene3D" id="3.30.420.10">
    <property type="entry name" value="Ribonuclease H-like superfamily/Ribonuclease H"/>
    <property type="match status" value="1"/>
</dbReference>
<dbReference type="InterPro" id="IPR002156">
    <property type="entry name" value="RNaseH_domain"/>
</dbReference>
<evidence type="ECO:0000259" key="1">
    <source>
        <dbReference type="Pfam" id="PF13456"/>
    </source>
</evidence>
<protein>
    <recommendedName>
        <fullName evidence="1">RNase H type-1 domain-containing protein</fullName>
    </recommendedName>
</protein>
<dbReference type="CDD" id="cd06222">
    <property type="entry name" value="RNase_H_like"/>
    <property type="match status" value="1"/>
</dbReference>
<gene>
    <name evidence="2" type="ORF">PVK06_047543</name>
</gene>
<keyword evidence="3" id="KW-1185">Reference proteome</keyword>
<name>A0ABR0MDL5_GOSAR</name>
<dbReference type="Pfam" id="PF13456">
    <property type="entry name" value="RVT_3"/>
    <property type="match status" value="1"/>
</dbReference>
<dbReference type="EMBL" id="JARKNE010000013">
    <property type="protein sequence ID" value="KAK5771344.1"/>
    <property type="molecule type" value="Genomic_DNA"/>
</dbReference>
<dbReference type="InterPro" id="IPR012337">
    <property type="entry name" value="RNaseH-like_sf"/>
</dbReference>
<proteinExistence type="predicted"/>
<reference evidence="2 3" key="1">
    <citation type="submission" date="2023-03" db="EMBL/GenBank/DDBJ databases">
        <title>WGS of Gossypium arboreum.</title>
        <authorList>
            <person name="Yu D."/>
        </authorList>
    </citation>
    <scope>NUCLEOTIDE SEQUENCE [LARGE SCALE GENOMIC DNA]</scope>
    <source>
        <tissue evidence="2">Leaf</tissue>
    </source>
</reference>